<protein>
    <recommendedName>
        <fullName evidence="3">DUF4177 domain-containing protein</fullName>
    </recommendedName>
</protein>
<name>A0A5J6MPR1_9PROT</name>
<evidence type="ECO:0000313" key="2">
    <source>
        <dbReference type="Proteomes" id="UP000326202"/>
    </source>
</evidence>
<keyword evidence="2" id="KW-1185">Reference proteome</keyword>
<reference evidence="1 2" key="1">
    <citation type="submission" date="2019-08" db="EMBL/GenBank/DDBJ databases">
        <title>Hyperibacter terrae gen. nov., sp. nov. and Hyperibacter viscosus sp. nov., two new members in the family Rhodospirillaceae isolated from the rhizosphere of Hypericum perforatum.</title>
        <authorList>
            <person name="Noviana Z."/>
        </authorList>
    </citation>
    <scope>NUCLEOTIDE SEQUENCE [LARGE SCALE GENOMIC DNA]</scope>
    <source>
        <strain evidence="1 2">R5913</strain>
    </source>
</reference>
<dbReference type="Proteomes" id="UP000326202">
    <property type="component" value="Chromosome"/>
</dbReference>
<dbReference type="RefSeq" id="WP_151178239.1">
    <property type="nucleotide sequence ID" value="NZ_CP042906.1"/>
</dbReference>
<gene>
    <name evidence="1" type="ORF">FRZ44_33440</name>
</gene>
<proteinExistence type="predicted"/>
<evidence type="ECO:0008006" key="3">
    <source>
        <dbReference type="Google" id="ProtNLM"/>
    </source>
</evidence>
<dbReference type="KEGG" id="htq:FRZ44_33440"/>
<accession>A0A5J6MPR1</accession>
<sequence length="75" mass="8446">MPPTDLWEHKIVPFTDDETRFNQLGREGWELVTVSGSMAYFKRRLSGRLLAALAHPIPTTGIAIDDSDLDKFSRG</sequence>
<dbReference type="EMBL" id="CP042906">
    <property type="protein sequence ID" value="QEX18040.1"/>
    <property type="molecule type" value="Genomic_DNA"/>
</dbReference>
<dbReference type="AlphaFoldDB" id="A0A5J6MPR1"/>
<organism evidence="1 2">
    <name type="scientific">Hypericibacter terrae</name>
    <dbReference type="NCBI Taxonomy" id="2602015"/>
    <lineage>
        <taxon>Bacteria</taxon>
        <taxon>Pseudomonadati</taxon>
        <taxon>Pseudomonadota</taxon>
        <taxon>Alphaproteobacteria</taxon>
        <taxon>Rhodospirillales</taxon>
        <taxon>Dongiaceae</taxon>
        <taxon>Hypericibacter</taxon>
    </lineage>
</organism>
<evidence type="ECO:0000313" key="1">
    <source>
        <dbReference type="EMBL" id="QEX18040.1"/>
    </source>
</evidence>
<dbReference type="OrthoDB" id="3215124at2"/>